<name>A0ABN6Y910_9MICO</name>
<evidence type="ECO:0000313" key="1">
    <source>
        <dbReference type="EMBL" id="BDZ52410.1"/>
    </source>
</evidence>
<evidence type="ECO:0000313" key="2">
    <source>
        <dbReference type="Proteomes" id="UP001321486"/>
    </source>
</evidence>
<gene>
    <name evidence="1" type="ORF">GCM10025867_46510</name>
</gene>
<dbReference type="RefSeq" id="WP_286347267.1">
    <property type="nucleotide sequence ID" value="NZ_AP027733.1"/>
</dbReference>
<keyword evidence="1" id="KW-0614">Plasmid</keyword>
<geneLocation type="plasmid" evidence="1 2">
    <name>pNBRC108728a</name>
</geneLocation>
<dbReference type="EMBL" id="AP027733">
    <property type="protein sequence ID" value="BDZ52410.1"/>
    <property type="molecule type" value="Genomic_DNA"/>
</dbReference>
<protein>
    <submittedName>
        <fullName evidence="1">Uncharacterized protein</fullName>
    </submittedName>
</protein>
<sequence>MSALDGFIGDGLATPQQPTRHQRIAAAAAPLAKLLADVDGALRARGIPVTPSYEIEDRYHGDFTPTEYIRHPKPGVWPLQVFALAEEGGLVHYELPLAATVGDYRAEVQRRTPVTVGIIEDGPAGSDTIVATLDGQLRLLPTHRRLPGFQGRTISPGLAAKFPPGTEQQPTSYPLDEVLGHAIADLVRFYA</sequence>
<keyword evidence="2" id="KW-1185">Reference proteome</keyword>
<proteinExistence type="predicted"/>
<dbReference type="Proteomes" id="UP001321486">
    <property type="component" value="Plasmid pNBRC108728a"/>
</dbReference>
<accession>A0ABN6Y910</accession>
<reference evidence="2" key="1">
    <citation type="journal article" date="2019" name="Int. J. Syst. Evol. Microbiol.">
        <title>The Global Catalogue of Microorganisms (GCM) 10K type strain sequencing project: providing services to taxonomists for standard genome sequencing and annotation.</title>
        <authorList>
            <consortium name="The Broad Institute Genomics Platform"/>
            <consortium name="The Broad Institute Genome Sequencing Center for Infectious Disease"/>
            <person name="Wu L."/>
            <person name="Ma J."/>
        </authorList>
    </citation>
    <scope>NUCLEOTIDE SEQUENCE [LARGE SCALE GENOMIC DNA]</scope>
    <source>
        <strain evidence="2">NBRC 108728</strain>
    </source>
</reference>
<organism evidence="1 2">
    <name type="scientific">Frondihabitans sucicola</name>
    <dbReference type="NCBI Taxonomy" id="1268041"/>
    <lineage>
        <taxon>Bacteria</taxon>
        <taxon>Bacillati</taxon>
        <taxon>Actinomycetota</taxon>
        <taxon>Actinomycetes</taxon>
        <taxon>Micrococcales</taxon>
        <taxon>Microbacteriaceae</taxon>
        <taxon>Frondihabitans</taxon>
    </lineage>
</organism>